<dbReference type="EMBL" id="JAKREW010000066">
    <property type="protein sequence ID" value="MCG7509042.1"/>
    <property type="molecule type" value="Genomic_DNA"/>
</dbReference>
<feature type="chain" id="PRO_5045758846" evidence="1">
    <location>
        <begin position="21"/>
        <end position="58"/>
    </location>
</feature>
<sequence length="58" mass="6081">MKNAVRIALRAMLFPSVANAVECRSVGGHWGGKQVSAVRQVEVVGQSIAVTGTFEGPL</sequence>
<proteinExistence type="predicted"/>
<name>A0ABS9QNQ5_9HYPH</name>
<dbReference type="RefSeq" id="WP_239370540.1">
    <property type="nucleotide sequence ID" value="NZ_JAKREW010000066.1"/>
</dbReference>
<evidence type="ECO:0000313" key="3">
    <source>
        <dbReference type="Proteomes" id="UP001201701"/>
    </source>
</evidence>
<dbReference type="Proteomes" id="UP001201701">
    <property type="component" value="Unassembled WGS sequence"/>
</dbReference>
<protein>
    <submittedName>
        <fullName evidence="2">Uncharacterized protein</fullName>
    </submittedName>
</protein>
<organism evidence="2 3">
    <name type="scientific">Mesorhizobium retamae</name>
    <dbReference type="NCBI Taxonomy" id="2912854"/>
    <lineage>
        <taxon>Bacteria</taxon>
        <taxon>Pseudomonadati</taxon>
        <taxon>Pseudomonadota</taxon>
        <taxon>Alphaproteobacteria</taxon>
        <taxon>Hyphomicrobiales</taxon>
        <taxon>Phyllobacteriaceae</taxon>
        <taxon>Mesorhizobium</taxon>
    </lineage>
</organism>
<keyword evidence="3" id="KW-1185">Reference proteome</keyword>
<keyword evidence="1" id="KW-0732">Signal</keyword>
<feature type="signal peptide" evidence="1">
    <location>
        <begin position="1"/>
        <end position="20"/>
    </location>
</feature>
<evidence type="ECO:0000313" key="2">
    <source>
        <dbReference type="EMBL" id="MCG7509042.1"/>
    </source>
</evidence>
<accession>A0ABS9QNQ5</accession>
<evidence type="ECO:0000256" key="1">
    <source>
        <dbReference type="SAM" id="SignalP"/>
    </source>
</evidence>
<reference evidence="2 3" key="1">
    <citation type="submission" date="2022-02" db="EMBL/GenBank/DDBJ databases">
        <title>Draft genome sequence of Mezorhizobium retamae strain IRAMC:0171 isolated from Retama raetam nodules.</title>
        <authorList>
            <person name="Bengaied R."/>
            <person name="Sbissi I."/>
            <person name="Huber K."/>
            <person name="Ghodbane F."/>
            <person name="Nouioui I."/>
            <person name="Tarhouni M."/>
            <person name="Gtari M."/>
        </authorList>
    </citation>
    <scope>NUCLEOTIDE SEQUENCE [LARGE SCALE GENOMIC DNA]</scope>
    <source>
        <strain evidence="2 3">IRAMC:0171</strain>
    </source>
</reference>
<gene>
    <name evidence="2" type="ORF">L4923_28805</name>
</gene>
<comment type="caution">
    <text evidence="2">The sequence shown here is derived from an EMBL/GenBank/DDBJ whole genome shotgun (WGS) entry which is preliminary data.</text>
</comment>